<dbReference type="InterPro" id="IPR035965">
    <property type="entry name" value="PAS-like_dom_sf"/>
</dbReference>
<feature type="transmembrane region" description="Helical" evidence="1">
    <location>
        <begin position="338"/>
        <end position="357"/>
    </location>
</feature>
<dbReference type="PROSITE" id="PS51832">
    <property type="entry name" value="HD_GYP"/>
    <property type="match status" value="1"/>
</dbReference>
<evidence type="ECO:0000313" key="4">
    <source>
        <dbReference type="EMBL" id="MBB3066111.1"/>
    </source>
</evidence>
<gene>
    <name evidence="4" type="ORF">FHR98_002414</name>
</gene>
<dbReference type="InterPro" id="IPR003607">
    <property type="entry name" value="HD/PDEase_dom"/>
</dbReference>
<feature type="domain" description="HD-GYP" evidence="3">
    <location>
        <begin position="517"/>
        <end position="712"/>
    </location>
</feature>
<dbReference type="PANTHER" id="PTHR45228">
    <property type="entry name" value="CYCLIC DI-GMP PHOSPHODIESTERASE TM_0186-RELATED"/>
    <property type="match status" value="1"/>
</dbReference>
<evidence type="ECO:0000313" key="5">
    <source>
        <dbReference type="Proteomes" id="UP000581135"/>
    </source>
</evidence>
<keyword evidence="1" id="KW-0812">Transmembrane</keyword>
<dbReference type="Gene3D" id="1.10.3210.10">
    <property type="entry name" value="Hypothetical protein af1432"/>
    <property type="match status" value="1"/>
</dbReference>
<evidence type="ECO:0000256" key="1">
    <source>
        <dbReference type="SAM" id="Phobius"/>
    </source>
</evidence>
<dbReference type="GO" id="GO:0008081">
    <property type="term" value="F:phosphoric diester hydrolase activity"/>
    <property type="evidence" value="ECO:0007669"/>
    <property type="project" value="UniProtKB-ARBA"/>
</dbReference>
<dbReference type="CDD" id="cd00077">
    <property type="entry name" value="HDc"/>
    <property type="match status" value="1"/>
</dbReference>
<evidence type="ECO:0000259" key="2">
    <source>
        <dbReference type="PROSITE" id="PS50112"/>
    </source>
</evidence>
<sequence length="723" mass="77598">MAASLLSPAKRNRTGIIAVVGLAVVGIAAFLAVLGFVRGERERELGQWQLRLDWWAQQSAESADRWLRDQSALADRLAANDTIRLQLTLMAEAGSDGGGLAAEEVAYVRNLLQAVSLNAGLRISDSERRVPANIPQFAPEGVALIANGQRLVAATAGMPTLDQKAETLLAAREAGGTLVVALDPAPDGVLRVLLASPVYRFQADPSPADEIGMIVMLRSLSRAAALALINPGSLTAPGSKAGVLHLITLNGSNGRLLLSTRADTDTGLSEGDSFSLDNQKFFLAKAATQPGVFLETETLSGDALLISSAKVELLPWMTAASIRRDAALAASEARLDTLATLFFGGILVATLLILLFWRHGASAKAEALSDRMARTLDDERRARTLLQGVSDAITDELLALDRKGLLLYANESLALRVGVSADEMKRKTLAAILGPAVGAELNAQIEKAHAEGTTVRHEMSGDEEASAQRVIRAIIVPVGPHDHTADNDTSAASEEPEPATILVLQDITEPLRSREALAEAETRMVRALVRIINQRDPFAAEQSAQASRLAEELAEEMGLPPEEVRAANQAALLIDLGKIAIPRDLLTKKSALTAEELQFMRRAIRQGVELVDNAGLPSVVYKTLRQLADRLGAEKRPVDLADDELLMATKVAAIAHHFVALASRRVYREGFSLEDALRMVREDSDLKHDDAVVSALSHLYYSRGGRERWHLGSSGGKEQESES</sequence>
<protein>
    <submittedName>
        <fullName evidence="4">PAS domain-containing protein</fullName>
    </submittedName>
</protein>
<keyword evidence="1" id="KW-1133">Transmembrane helix</keyword>
<evidence type="ECO:0000259" key="3">
    <source>
        <dbReference type="PROSITE" id="PS51832"/>
    </source>
</evidence>
<name>A0A839STI8_9PROT</name>
<dbReference type="PROSITE" id="PS50112">
    <property type="entry name" value="PAS"/>
    <property type="match status" value="1"/>
</dbReference>
<dbReference type="Pfam" id="PF13487">
    <property type="entry name" value="HD_5"/>
    <property type="match status" value="1"/>
</dbReference>
<dbReference type="EMBL" id="JACHXA010000006">
    <property type="protein sequence ID" value="MBB3066111.1"/>
    <property type="molecule type" value="Genomic_DNA"/>
</dbReference>
<dbReference type="InterPro" id="IPR037522">
    <property type="entry name" value="HD_GYP_dom"/>
</dbReference>
<dbReference type="Proteomes" id="UP000581135">
    <property type="component" value="Unassembled WGS sequence"/>
</dbReference>
<dbReference type="Gene3D" id="3.30.450.20">
    <property type="entry name" value="PAS domain"/>
    <property type="match status" value="1"/>
</dbReference>
<keyword evidence="5" id="KW-1185">Reference proteome</keyword>
<accession>A0A839STI8</accession>
<feature type="domain" description="PAS" evidence="2">
    <location>
        <begin position="378"/>
        <end position="452"/>
    </location>
</feature>
<dbReference type="InterPro" id="IPR052020">
    <property type="entry name" value="Cyclic_di-GMP/3'3'-cGAMP_PDE"/>
</dbReference>
<dbReference type="InterPro" id="IPR000014">
    <property type="entry name" value="PAS"/>
</dbReference>
<reference evidence="4 5" key="1">
    <citation type="submission" date="2020-08" db="EMBL/GenBank/DDBJ databases">
        <title>Genomic Encyclopedia of Type Strains, Phase III (KMG-III): the genomes of soil and plant-associated and newly described type strains.</title>
        <authorList>
            <person name="Whitman W."/>
        </authorList>
    </citation>
    <scope>NUCLEOTIDE SEQUENCE [LARGE SCALE GENOMIC DNA]</scope>
    <source>
        <strain evidence="4 5">CECT 8803</strain>
    </source>
</reference>
<dbReference type="AlphaFoldDB" id="A0A839STI8"/>
<keyword evidence="1" id="KW-0472">Membrane</keyword>
<organism evidence="4 5">
    <name type="scientific">Limibacillus halophilus</name>
    <dbReference type="NCBI Taxonomy" id="1579333"/>
    <lineage>
        <taxon>Bacteria</taxon>
        <taxon>Pseudomonadati</taxon>
        <taxon>Pseudomonadota</taxon>
        <taxon>Alphaproteobacteria</taxon>
        <taxon>Rhodospirillales</taxon>
        <taxon>Rhodovibrionaceae</taxon>
        <taxon>Limibacillus</taxon>
    </lineage>
</organism>
<comment type="caution">
    <text evidence="4">The sequence shown here is derived from an EMBL/GenBank/DDBJ whole genome shotgun (WGS) entry which is preliminary data.</text>
</comment>
<dbReference type="RefSeq" id="WP_183416924.1">
    <property type="nucleotide sequence ID" value="NZ_JACHXA010000006.1"/>
</dbReference>
<dbReference type="SUPFAM" id="SSF55785">
    <property type="entry name" value="PYP-like sensor domain (PAS domain)"/>
    <property type="match status" value="1"/>
</dbReference>
<dbReference type="SUPFAM" id="SSF109604">
    <property type="entry name" value="HD-domain/PDEase-like"/>
    <property type="match status" value="1"/>
</dbReference>
<feature type="transmembrane region" description="Helical" evidence="1">
    <location>
        <begin position="15"/>
        <end position="37"/>
    </location>
</feature>
<proteinExistence type="predicted"/>